<gene>
    <name evidence="1" type="ORF">IAD22_01735</name>
</gene>
<name>A0A9D1LX40_9FIRM</name>
<dbReference type="AlphaFoldDB" id="A0A9D1LX40"/>
<comment type="caution">
    <text evidence="1">The sequence shown here is derived from an EMBL/GenBank/DDBJ whole genome shotgun (WGS) entry which is preliminary data.</text>
</comment>
<organism evidence="1 2">
    <name type="scientific">Candidatus Limousia pullorum</name>
    <dbReference type="NCBI Taxonomy" id="2840860"/>
    <lineage>
        <taxon>Bacteria</taxon>
        <taxon>Bacillati</taxon>
        <taxon>Bacillota</taxon>
        <taxon>Clostridia</taxon>
        <taxon>Eubacteriales</taxon>
        <taxon>Oscillospiraceae</taxon>
        <taxon>Oscillospiraceae incertae sedis</taxon>
        <taxon>Candidatus Limousia</taxon>
    </lineage>
</organism>
<protein>
    <submittedName>
        <fullName evidence="1">Uncharacterized protein</fullName>
    </submittedName>
</protein>
<reference evidence="1" key="1">
    <citation type="submission" date="2020-10" db="EMBL/GenBank/DDBJ databases">
        <authorList>
            <person name="Gilroy R."/>
        </authorList>
    </citation>
    <scope>NUCLEOTIDE SEQUENCE</scope>
    <source>
        <strain evidence="1">ChiGjej1B1-1684</strain>
    </source>
</reference>
<reference evidence="1" key="2">
    <citation type="journal article" date="2021" name="PeerJ">
        <title>Extensive microbial diversity within the chicken gut microbiome revealed by metagenomics and culture.</title>
        <authorList>
            <person name="Gilroy R."/>
            <person name="Ravi A."/>
            <person name="Getino M."/>
            <person name="Pursley I."/>
            <person name="Horton D.L."/>
            <person name="Alikhan N.F."/>
            <person name="Baker D."/>
            <person name="Gharbi K."/>
            <person name="Hall N."/>
            <person name="Watson M."/>
            <person name="Adriaenssens E.M."/>
            <person name="Foster-Nyarko E."/>
            <person name="Jarju S."/>
            <person name="Secka A."/>
            <person name="Antonio M."/>
            <person name="Oren A."/>
            <person name="Chaudhuri R.R."/>
            <person name="La Ragione R."/>
            <person name="Hildebrand F."/>
            <person name="Pallen M.J."/>
        </authorList>
    </citation>
    <scope>NUCLEOTIDE SEQUENCE</scope>
    <source>
        <strain evidence="1">ChiGjej1B1-1684</strain>
    </source>
</reference>
<accession>A0A9D1LX40</accession>
<proteinExistence type="predicted"/>
<sequence>MTELNVLKWFSALLKKERCENKTDRETKEKIYENIIKRGNENELHKNNN</sequence>
<evidence type="ECO:0000313" key="1">
    <source>
        <dbReference type="EMBL" id="HIU49720.1"/>
    </source>
</evidence>
<evidence type="ECO:0000313" key="2">
    <source>
        <dbReference type="Proteomes" id="UP000824118"/>
    </source>
</evidence>
<dbReference type="Proteomes" id="UP000824118">
    <property type="component" value="Unassembled WGS sequence"/>
</dbReference>
<dbReference type="EMBL" id="DVNG01000024">
    <property type="protein sequence ID" value="HIU49720.1"/>
    <property type="molecule type" value="Genomic_DNA"/>
</dbReference>